<protein>
    <submittedName>
        <fullName evidence="1">Uncharacterized protein</fullName>
    </submittedName>
</protein>
<accession>A0A653CCY8</accession>
<reference evidence="1 2" key="1">
    <citation type="submission" date="2019-01" db="EMBL/GenBank/DDBJ databases">
        <authorList>
            <person name="Sayadi A."/>
        </authorList>
    </citation>
    <scope>NUCLEOTIDE SEQUENCE [LARGE SCALE GENOMIC DNA]</scope>
</reference>
<dbReference type="EMBL" id="CAACVG010007504">
    <property type="protein sequence ID" value="VEN45797.1"/>
    <property type="molecule type" value="Genomic_DNA"/>
</dbReference>
<dbReference type="Gene3D" id="3.40.50.1820">
    <property type="entry name" value="alpha/beta hydrolase"/>
    <property type="match status" value="1"/>
</dbReference>
<dbReference type="AlphaFoldDB" id="A0A653CCY8"/>
<dbReference type="InterPro" id="IPR029058">
    <property type="entry name" value="AB_hydrolase_fold"/>
</dbReference>
<name>A0A653CCY8_CALMS</name>
<gene>
    <name evidence="1" type="ORF">CALMAC_LOCUS8127</name>
</gene>
<evidence type="ECO:0000313" key="1">
    <source>
        <dbReference type="EMBL" id="VEN45797.1"/>
    </source>
</evidence>
<proteinExistence type="predicted"/>
<keyword evidence="2" id="KW-1185">Reference proteome</keyword>
<dbReference type="OrthoDB" id="6705236at2759"/>
<organism evidence="1 2">
    <name type="scientific">Callosobruchus maculatus</name>
    <name type="common">Southern cowpea weevil</name>
    <name type="synonym">Pulse bruchid</name>
    <dbReference type="NCBI Taxonomy" id="64391"/>
    <lineage>
        <taxon>Eukaryota</taxon>
        <taxon>Metazoa</taxon>
        <taxon>Ecdysozoa</taxon>
        <taxon>Arthropoda</taxon>
        <taxon>Hexapoda</taxon>
        <taxon>Insecta</taxon>
        <taxon>Pterygota</taxon>
        <taxon>Neoptera</taxon>
        <taxon>Endopterygota</taxon>
        <taxon>Coleoptera</taxon>
        <taxon>Polyphaga</taxon>
        <taxon>Cucujiformia</taxon>
        <taxon>Chrysomeloidea</taxon>
        <taxon>Chrysomelidae</taxon>
        <taxon>Bruchinae</taxon>
        <taxon>Bruchini</taxon>
        <taxon>Callosobruchus</taxon>
    </lineage>
</organism>
<dbReference type="Proteomes" id="UP000410492">
    <property type="component" value="Unassembled WGS sequence"/>
</dbReference>
<sequence>MVRLLSNFVKFKKPILKQEELFQNLTWPKFDSQDLKYMTIDVDLAVQTDPRNYSTKRIVWDRHIQEPRSVY</sequence>
<evidence type="ECO:0000313" key="2">
    <source>
        <dbReference type="Proteomes" id="UP000410492"/>
    </source>
</evidence>